<dbReference type="EC" id="2.7.7.7" evidence="1"/>
<dbReference type="InterPro" id="IPR027417">
    <property type="entry name" value="P-loop_NTPase"/>
</dbReference>
<keyword evidence="4" id="KW-0548">Nucleotidyltransferase</keyword>
<proteinExistence type="predicted"/>
<dbReference type="NCBIfam" id="TIGR00678">
    <property type="entry name" value="holB"/>
    <property type="match status" value="1"/>
</dbReference>
<evidence type="ECO:0000259" key="8">
    <source>
        <dbReference type="Pfam" id="PF09115"/>
    </source>
</evidence>
<dbReference type="STRING" id="519424.AZF04_17060"/>
<dbReference type="GO" id="GO:0008408">
    <property type="term" value="F:3'-5' exonuclease activity"/>
    <property type="evidence" value="ECO:0007669"/>
    <property type="project" value="InterPro"/>
</dbReference>
<reference evidence="9" key="1">
    <citation type="submission" date="2016-02" db="EMBL/GenBank/DDBJ databases">
        <title>Genome sequence of Bacillus trypoxylicola KCTC 13244(T).</title>
        <authorList>
            <person name="Jeong H."/>
            <person name="Park S.-H."/>
            <person name="Choi S.-K."/>
        </authorList>
    </citation>
    <scope>NUCLEOTIDE SEQUENCE [LARGE SCALE GENOMIC DNA]</scope>
    <source>
        <strain evidence="9">KCTC 13244</strain>
    </source>
</reference>
<dbReference type="RefSeq" id="WP_061947961.1">
    <property type="nucleotide sequence ID" value="NZ_LTAO01000008.1"/>
</dbReference>
<dbReference type="GO" id="GO:0003887">
    <property type="term" value="F:DNA-directed DNA polymerase activity"/>
    <property type="evidence" value="ECO:0007669"/>
    <property type="project" value="UniProtKB-KW"/>
</dbReference>
<evidence type="ECO:0000256" key="1">
    <source>
        <dbReference type="ARBA" id="ARBA00012417"/>
    </source>
</evidence>
<dbReference type="InterPro" id="IPR050238">
    <property type="entry name" value="DNA_Rep/Repair_Clamp_Loader"/>
</dbReference>
<protein>
    <recommendedName>
        <fullName evidence="2">DNA polymerase III subunit delta'</fullName>
        <ecNumber evidence="1">2.7.7.7</ecNumber>
    </recommendedName>
</protein>
<evidence type="ECO:0000256" key="7">
    <source>
        <dbReference type="ARBA" id="ARBA00049244"/>
    </source>
</evidence>
<dbReference type="InterPro" id="IPR004622">
    <property type="entry name" value="DNA_pol_HolB"/>
</dbReference>
<feature type="domain" description="DNA polymerase III delta subunit C-terminal" evidence="8">
    <location>
        <begin position="240"/>
        <end position="327"/>
    </location>
</feature>
<sequence>MNETWSEFEQIQPRVVQMLKRSVSKNRLAHAYLFEGSKGTGKREMALLLAKSFFCKEKSDVEHCGQCVDCIRISHGNHPDVHIIEPDGLSIKKHQVEHLQKEFTYRGVESSQKVYIVNEADKMTTSAANSLLKFLEEPESPTIAILLTEKGQAILPTIQSRSQQITFSPLNKKYFIKELQEKGVSETDSYILASLTTSFEQAKSLTDSDWIAQARNVVIQLMRELYERPNQVLFTVQDKWLPLFKEKHEQEYGLDMILLWLRDLLYTQVGKDAETFVDQHSQLQQQALSSSQEKISKSMAAVIGAKKYLQANVNTQLMMEKLLLDIQEG</sequence>
<keyword evidence="6" id="KW-0239">DNA-directed DNA polymerase</keyword>
<dbReference type="GO" id="GO:0003677">
    <property type="term" value="F:DNA binding"/>
    <property type="evidence" value="ECO:0007669"/>
    <property type="project" value="InterPro"/>
</dbReference>
<dbReference type="GO" id="GO:0006261">
    <property type="term" value="P:DNA-templated DNA replication"/>
    <property type="evidence" value="ECO:0007669"/>
    <property type="project" value="TreeGrafter"/>
</dbReference>
<evidence type="ECO:0000256" key="5">
    <source>
        <dbReference type="ARBA" id="ARBA00022705"/>
    </source>
</evidence>
<evidence type="ECO:0000256" key="4">
    <source>
        <dbReference type="ARBA" id="ARBA00022695"/>
    </source>
</evidence>
<gene>
    <name evidence="9" type="ORF">AZF04_17060</name>
</gene>
<comment type="caution">
    <text evidence="9">The sequence shown here is derived from an EMBL/GenBank/DDBJ whole genome shotgun (WGS) entry which is preliminary data.</text>
</comment>
<dbReference type="GO" id="GO:0009360">
    <property type="term" value="C:DNA polymerase III complex"/>
    <property type="evidence" value="ECO:0007669"/>
    <property type="project" value="InterPro"/>
</dbReference>
<dbReference type="InterPro" id="IPR015199">
    <property type="entry name" value="DNA_pol_III_delta_C"/>
</dbReference>
<evidence type="ECO:0000313" key="9">
    <source>
        <dbReference type="EMBL" id="KYG33277.1"/>
    </source>
</evidence>
<evidence type="ECO:0000256" key="6">
    <source>
        <dbReference type="ARBA" id="ARBA00022932"/>
    </source>
</evidence>
<keyword evidence="10" id="KW-1185">Reference proteome</keyword>
<dbReference type="NCBIfam" id="NF005972">
    <property type="entry name" value="PRK08058.1"/>
    <property type="match status" value="1"/>
</dbReference>
<accession>A0A162EMS2</accession>
<dbReference type="SUPFAM" id="SSF52540">
    <property type="entry name" value="P-loop containing nucleoside triphosphate hydrolases"/>
    <property type="match status" value="1"/>
</dbReference>
<organism evidence="9 10">
    <name type="scientific">Alkalihalobacillus trypoxylicola</name>
    <dbReference type="NCBI Taxonomy" id="519424"/>
    <lineage>
        <taxon>Bacteria</taxon>
        <taxon>Bacillati</taxon>
        <taxon>Bacillota</taxon>
        <taxon>Bacilli</taxon>
        <taxon>Bacillales</taxon>
        <taxon>Bacillaceae</taxon>
        <taxon>Alkalihalobacillus</taxon>
    </lineage>
</organism>
<evidence type="ECO:0000256" key="2">
    <source>
        <dbReference type="ARBA" id="ARBA00014363"/>
    </source>
</evidence>
<dbReference type="Pfam" id="PF09115">
    <property type="entry name" value="DNApol3-delta_C"/>
    <property type="match status" value="1"/>
</dbReference>
<dbReference type="Gene3D" id="3.40.50.300">
    <property type="entry name" value="P-loop containing nucleotide triphosphate hydrolases"/>
    <property type="match status" value="1"/>
</dbReference>
<dbReference type="AlphaFoldDB" id="A0A162EMS2"/>
<evidence type="ECO:0000256" key="3">
    <source>
        <dbReference type="ARBA" id="ARBA00022679"/>
    </source>
</evidence>
<dbReference type="PANTHER" id="PTHR11669:SF8">
    <property type="entry name" value="DNA POLYMERASE III SUBUNIT DELTA"/>
    <property type="match status" value="1"/>
</dbReference>
<dbReference type="Proteomes" id="UP000075806">
    <property type="component" value="Unassembled WGS sequence"/>
</dbReference>
<dbReference type="OrthoDB" id="9810148at2"/>
<dbReference type="PANTHER" id="PTHR11669">
    <property type="entry name" value="REPLICATION FACTOR C / DNA POLYMERASE III GAMMA-TAU SUBUNIT"/>
    <property type="match status" value="1"/>
</dbReference>
<evidence type="ECO:0000313" key="10">
    <source>
        <dbReference type="Proteomes" id="UP000075806"/>
    </source>
</evidence>
<dbReference type="Pfam" id="PF13177">
    <property type="entry name" value="DNA_pol3_delta2"/>
    <property type="match status" value="1"/>
</dbReference>
<comment type="catalytic activity">
    <reaction evidence="7">
        <text>DNA(n) + a 2'-deoxyribonucleoside 5'-triphosphate = DNA(n+1) + diphosphate</text>
        <dbReference type="Rhea" id="RHEA:22508"/>
        <dbReference type="Rhea" id="RHEA-COMP:17339"/>
        <dbReference type="Rhea" id="RHEA-COMP:17340"/>
        <dbReference type="ChEBI" id="CHEBI:33019"/>
        <dbReference type="ChEBI" id="CHEBI:61560"/>
        <dbReference type="ChEBI" id="CHEBI:173112"/>
        <dbReference type="EC" id="2.7.7.7"/>
    </reaction>
</comment>
<dbReference type="EMBL" id="LTAO01000008">
    <property type="protein sequence ID" value="KYG33277.1"/>
    <property type="molecule type" value="Genomic_DNA"/>
</dbReference>
<keyword evidence="3" id="KW-0808">Transferase</keyword>
<dbReference type="Gene3D" id="1.20.272.10">
    <property type="match status" value="1"/>
</dbReference>
<name>A0A162EMS2_9BACI</name>
<dbReference type="FunFam" id="3.40.50.300:FF:001255">
    <property type="entry name" value="DNA polymerase III subunit delta"/>
    <property type="match status" value="1"/>
</dbReference>
<keyword evidence="5" id="KW-0235">DNA replication</keyword>